<keyword evidence="2" id="KW-1185">Reference proteome</keyword>
<dbReference type="EMBL" id="SBLB01000001">
    <property type="protein sequence ID" value="RYC70893.1"/>
    <property type="molecule type" value="Genomic_DNA"/>
</dbReference>
<sequence length="71" mass="8278">MEQQDELKGPALEQQRKDLLNWQISVKSKVVVVCRRLEATNSVTTQDITDLHKALDFLDELRKRLEMLKAI</sequence>
<dbReference type="Proteomes" id="UP000290407">
    <property type="component" value="Unassembled WGS sequence"/>
</dbReference>
<evidence type="ECO:0000313" key="2">
    <source>
        <dbReference type="Proteomes" id="UP000290407"/>
    </source>
</evidence>
<protein>
    <submittedName>
        <fullName evidence="1">Uncharacterized protein</fullName>
    </submittedName>
</protein>
<comment type="caution">
    <text evidence="1">The sequence shown here is derived from an EMBL/GenBank/DDBJ whole genome shotgun (WGS) entry which is preliminary data.</text>
</comment>
<name>A0A4Q2UMN4_9BACT</name>
<gene>
    <name evidence="1" type="ORF">EQG79_01700</name>
</gene>
<proteinExistence type="predicted"/>
<dbReference type="AlphaFoldDB" id="A0A4Q2UMN4"/>
<accession>A0A4Q2UMN4</accession>
<evidence type="ECO:0000313" key="1">
    <source>
        <dbReference type="EMBL" id="RYC70893.1"/>
    </source>
</evidence>
<dbReference type="RefSeq" id="WP_129599475.1">
    <property type="nucleotide sequence ID" value="NZ_SBLB01000001.1"/>
</dbReference>
<reference evidence="1 2" key="1">
    <citation type="submission" date="2019-01" db="EMBL/GenBank/DDBJ databases">
        <title>Spirosoma flava sp. nov., a propanil-degrading bacterium isolated from herbicide-contaminated soil.</title>
        <authorList>
            <person name="Zhang L."/>
            <person name="Jiang J.-D."/>
        </authorList>
    </citation>
    <scope>NUCLEOTIDE SEQUENCE [LARGE SCALE GENOMIC DNA]</scope>
    <source>
        <strain evidence="1 2">TY50</strain>
    </source>
</reference>
<organism evidence="1 2">
    <name type="scientific">Spirosoma sordidisoli</name>
    <dbReference type="NCBI Taxonomy" id="2502893"/>
    <lineage>
        <taxon>Bacteria</taxon>
        <taxon>Pseudomonadati</taxon>
        <taxon>Bacteroidota</taxon>
        <taxon>Cytophagia</taxon>
        <taxon>Cytophagales</taxon>
        <taxon>Cytophagaceae</taxon>
        <taxon>Spirosoma</taxon>
    </lineage>
</organism>